<keyword evidence="6 11" id="KW-0812">Transmembrane</keyword>
<dbReference type="PROSITE" id="PS50109">
    <property type="entry name" value="HIS_KIN"/>
    <property type="match status" value="1"/>
</dbReference>
<evidence type="ECO:0000256" key="6">
    <source>
        <dbReference type="ARBA" id="ARBA00022692"/>
    </source>
</evidence>
<protein>
    <recommendedName>
        <fullName evidence="3">histidine kinase</fullName>
        <ecNumber evidence="3">2.7.13.3</ecNumber>
    </recommendedName>
</protein>
<feature type="domain" description="PAS" evidence="13">
    <location>
        <begin position="371"/>
        <end position="416"/>
    </location>
</feature>
<evidence type="ECO:0000313" key="17">
    <source>
        <dbReference type="Proteomes" id="UP000237082"/>
    </source>
</evidence>
<dbReference type="SMART" id="SM01079">
    <property type="entry name" value="CHASE"/>
    <property type="match status" value="1"/>
</dbReference>
<dbReference type="GO" id="GO:0005886">
    <property type="term" value="C:plasma membrane"/>
    <property type="evidence" value="ECO:0007669"/>
    <property type="project" value="UniProtKB-SubCell"/>
</dbReference>
<comment type="caution">
    <text evidence="16">The sequence shown here is derived from an EMBL/GenBank/DDBJ whole genome shotgun (WGS) entry which is preliminary data.</text>
</comment>
<evidence type="ECO:0000256" key="2">
    <source>
        <dbReference type="ARBA" id="ARBA00004429"/>
    </source>
</evidence>
<dbReference type="Gene3D" id="3.30.565.10">
    <property type="entry name" value="Histidine kinase-like ATPase, C-terminal domain"/>
    <property type="match status" value="1"/>
</dbReference>
<dbReference type="EMBL" id="PQWB01000099">
    <property type="protein sequence ID" value="POZ60686.1"/>
    <property type="molecule type" value="Genomic_DNA"/>
</dbReference>
<dbReference type="PROSITE" id="PS50113">
    <property type="entry name" value="PAC"/>
    <property type="match status" value="1"/>
</dbReference>
<keyword evidence="7" id="KW-0418">Kinase</keyword>
<evidence type="ECO:0000256" key="3">
    <source>
        <dbReference type="ARBA" id="ARBA00012438"/>
    </source>
</evidence>
<dbReference type="Pfam" id="PF08448">
    <property type="entry name" value="PAS_4"/>
    <property type="match status" value="1"/>
</dbReference>
<dbReference type="PANTHER" id="PTHR43711:SF1">
    <property type="entry name" value="HISTIDINE KINASE 1"/>
    <property type="match status" value="1"/>
</dbReference>
<keyword evidence="5" id="KW-0808">Transferase</keyword>
<name>A0A2S5DC77_9NEIS</name>
<dbReference type="SMART" id="SM00091">
    <property type="entry name" value="PAS"/>
    <property type="match status" value="1"/>
</dbReference>
<evidence type="ECO:0000256" key="4">
    <source>
        <dbReference type="ARBA" id="ARBA00022553"/>
    </source>
</evidence>
<keyword evidence="17" id="KW-1185">Reference proteome</keyword>
<keyword evidence="4" id="KW-0597">Phosphoprotein</keyword>
<evidence type="ECO:0000256" key="9">
    <source>
        <dbReference type="ARBA" id="ARBA00023012"/>
    </source>
</evidence>
<dbReference type="Proteomes" id="UP000237082">
    <property type="component" value="Unassembled WGS sequence"/>
</dbReference>
<dbReference type="Pfam" id="PF02518">
    <property type="entry name" value="HATPase_c"/>
    <property type="match status" value="1"/>
</dbReference>
<dbReference type="Gene3D" id="3.30.450.20">
    <property type="entry name" value="PAS domain"/>
    <property type="match status" value="1"/>
</dbReference>
<dbReference type="PANTHER" id="PTHR43711">
    <property type="entry name" value="TWO-COMPONENT HISTIDINE KINASE"/>
    <property type="match status" value="1"/>
</dbReference>
<reference evidence="17" key="1">
    <citation type="submission" date="2018-02" db="EMBL/GenBank/DDBJ databases">
        <authorList>
            <person name="O'Hara-Hanley K."/>
            <person name="Soby S."/>
        </authorList>
    </citation>
    <scope>NUCLEOTIDE SEQUENCE [LARGE SCALE GENOMIC DNA]</scope>
    <source>
        <strain evidence="17">MWU14-2602</strain>
    </source>
</reference>
<dbReference type="RefSeq" id="WP_103903937.1">
    <property type="nucleotide sequence ID" value="NZ_PQWB01000099.1"/>
</dbReference>
<feature type="transmembrane region" description="Helical" evidence="11">
    <location>
        <begin position="331"/>
        <end position="351"/>
    </location>
</feature>
<evidence type="ECO:0000256" key="7">
    <source>
        <dbReference type="ARBA" id="ARBA00022777"/>
    </source>
</evidence>
<accession>A0A2S5DC77</accession>
<organism evidence="16 17">
    <name type="scientific">Chromobacterium alticapitis</name>
    <dbReference type="NCBI Taxonomy" id="2073169"/>
    <lineage>
        <taxon>Bacteria</taxon>
        <taxon>Pseudomonadati</taxon>
        <taxon>Pseudomonadota</taxon>
        <taxon>Betaproteobacteria</taxon>
        <taxon>Neisseriales</taxon>
        <taxon>Chromobacteriaceae</taxon>
        <taxon>Chromobacterium</taxon>
    </lineage>
</organism>
<dbReference type="InterPro" id="IPR000700">
    <property type="entry name" value="PAS-assoc_C"/>
</dbReference>
<evidence type="ECO:0000256" key="10">
    <source>
        <dbReference type="ARBA" id="ARBA00023136"/>
    </source>
</evidence>
<dbReference type="SUPFAM" id="SSF55785">
    <property type="entry name" value="PYP-like sensor domain (PAS domain)"/>
    <property type="match status" value="1"/>
</dbReference>
<dbReference type="Pfam" id="PF00512">
    <property type="entry name" value="HisKA"/>
    <property type="match status" value="1"/>
</dbReference>
<feature type="transmembrane region" description="Helical" evidence="11">
    <location>
        <begin position="12"/>
        <end position="29"/>
    </location>
</feature>
<dbReference type="InterPro" id="IPR006189">
    <property type="entry name" value="CHASE_dom"/>
</dbReference>
<dbReference type="InterPro" id="IPR035965">
    <property type="entry name" value="PAS-like_dom_sf"/>
</dbReference>
<evidence type="ECO:0000259" key="15">
    <source>
        <dbReference type="PROSITE" id="PS50839"/>
    </source>
</evidence>
<dbReference type="InterPro" id="IPR000014">
    <property type="entry name" value="PAS"/>
</dbReference>
<feature type="domain" description="CHASE" evidence="15">
    <location>
        <begin position="110"/>
        <end position="239"/>
    </location>
</feature>
<dbReference type="SMART" id="SM00388">
    <property type="entry name" value="HisKA"/>
    <property type="match status" value="1"/>
</dbReference>
<evidence type="ECO:0000256" key="1">
    <source>
        <dbReference type="ARBA" id="ARBA00000085"/>
    </source>
</evidence>
<comment type="subcellular location">
    <subcellularLocation>
        <location evidence="2">Cell inner membrane</location>
        <topology evidence="2">Multi-pass membrane protein</topology>
    </subcellularLocation>
</comment>
<dbReference type="SUPFAM" id="SSF47384">
    <property type="entry name" value="Homodimeric domain of signal transducing histidine kinase"/>
    <property type="match status" value="1"/>
</dbReference>
<proteinExistence type="predicted"/>
<dbReference type="CDD" id="cd00075">
    <property type="entry name" value="HATPase"/>
    <property type="match status" value="1"/>
</dbReference>
<dbReference type="FunFam" id="3.30.565.10:FF:000006">
    <property type="entry name" value="Sensor histidine kinase WalK"/>
    <property type="match status" value="1"/>
</dbReference>
<keyword evidence="10 11" id="KW-0472">Membrane</keyword>
<dbReference type="CDD" id="cd00130">
    <property type="entry name" value="PAS"/>
    <property type="match status" value="1"/>
</dbReference>
<gene>
    <name evidence="16" type="ORF">C2I19_17505</name>
</gene>
<keyword evidence="9" id="KW-0902">Two-component regulatory system</keyword>
<dbReference type="PRINTS" id="PR00344">
    <property type="entry name" value="BCTRLSENSOR"/>
</dbReference>
<keyword evidence="8 11" id="KW-1133">Transmembrane helix</keyword>
<evidence type="ECO:0000256" key="11">
    <source>
        <dbReference type="SAM" id="Phobius"/>
    </source>
</evidence>
<evidence type="ECO:0000259" key="12">
    <source>
        <dbReference type="PROSITE" id="PS50109"/>
    </source>
</evidence>
<dbReference type="InterPro" id="IPR042240">
    <property type="entry name" value="CHASE_sf"/>
</dbReference>
<evidence type="ECO:0000259" key="14">
    <source>
        <dbReference type="PROSITE" id="PS50113"/>
    </source>
</evidence>
<dbReference type="InterPro" id="IPR004358">
    <property type="entry name" value="Sig_transdc_His_kin-like_C"/>
</dbReference>
<dbReference type="OrthoDB" id="8579121at2"/>
<feature type="domain" description="PAC" evidence="14">
    <location>
        <begin position="445"/>
        <end position="497"/>
    </location>
</feature>
<sequence length="775" mass="85521">MGFWFDERLMLSAWFIGGGALLLLVGWRCRMLRLDKVGLQRAVSRAEVQILILAVPLGLTLALARHFESLSQSAAESNFRHDAIAATEQLAVVIEQDIDALEALALFMGATPNISQLEFSRFAEPLVARRPLFQGIGWSPRVARADRAAYESRYGQIKERRESGARETVGERAEYYPVTLLAPEADNARVRGFDLASEARRRETIRRALASGQPRISEPVILAQFDDKRGSGVSMMIPVKGLHGGVVVGGINAYRLEARALPALKDKGIAMQLDDASDPGRLQNLVMPDLKNDTGVRVSRDIPVAGRVWRVTLHALPAYFEQNANHDAARLVLPVGLALTVLLGFYLNLLVSRRELAETMAQQSTRALQQSEERFRMFASIASDWLWELDGQGRLAYCSEHFSELTGVPREQLLGRHWTEWKPVRANPEQQARLAQWLMARAEIRDCELCYRKRDGELYWVAISACPLFAADGSLRGYRGVGRDVSERKRAELELHGHRNHLQERVAQRTADLLRAKEDAEQANQAKSEFLANMSHELRTPLHGILSFAEIGGDKALTAPAARLKRYFDNIHASGSRLLVLLNDLLDLAKLESGRLVLKREEVDLNELARQMALSEEVRLQAAGIQLRLELPPTPLIAWADKTRMQQVLANLLSNAIKFSPRGGAIVIGLQHFGSMLTLSVADQGPGVPESELESIFDKFVQSSATANGAGGTGLGLAICRQIALGHGGGIYAENLPAGGICFFVSLPDAENSKTMDRLERLLGESQPQGIASGK</sequence>
<dbReference type="CDD" id="cd00082">
    <property type="entry name" value="HisKA"/>
    <property type="match status" value="1"/>
</dbReference>
<comment type="catalytic activity">
    <reaction evidence="1">
        <text>ATP + protein L-histidine = ADP + protein N-phospho-L-histidine.</text>
        <dbReference type="EC" id="2.7.13.3"/>
    </reaction>
</comment>
<evidence type="ECO:0000256" key="8">
    <source>
        <dbReference type="ARBA" id="ARBA00022989"/>
    </source>
</evidence>
<dbReference type="InterPro" id="IPR050736">
    <property type="entry name" value="Sensor_HK_Regulatory"/>
</dbReference>
<dbReference type="InterPro" id="IPR036097">
    <property type="entry name" value="HisK_dim/P_sf"/>
</dbReference>
<dbReference type="GO" id="GO:0000155">
    <property type="term" value="F:phosphorelay sensor kinase activity"/>
    <property type="evidence" value="ECO:0007669"/>
    <property type="project" value="InterPro"/>
</dbReference>
<dbReference type="NCBIfam" id="TIGR00229">
    <property type="entry name" value="sensory_box"/>
    <property type="match status" value="1"/>
</dbReference>
<dbReference type="AlphaFoldDB" id="A0A2S5DC77"/>
<evidence type="ECO:0000256" key="5">
    <source>
        <dbReference type="ARBA" id="ARBA00022679"/>
    </source>
</evidence>
<dbReference type="SMART" id="SM00086">
    <property type="entry name" value="PAC"/>
    <property type="match status" value="1"/>
</dbReference>
<dbReference type="InterPro" id="IPR001610">
    <property type="entry name" value="PAC"/>
</dbReference>
<feature type="domain" description="Histidine kinase" evidence="12">
    <location>
        <begin position="533"/>
        <end position="751"/>
    </location>
</feature>
<evidence type="ECO:0000313" key="16">
    <source>
        <dbReference type="EMBL" id="POZ60686.1"/>
    </source>
</evidence>
<dbReference type="Pfam" id="PF03924">
    <property type="entry name" value="CHASE"/>
    <property type="match status" value="1"/>
</dbReference>
<dbReference type="InterPro" id="IPR005467">
    <property type="entry name" value="His_kinase_dom"/>
</dbReference>
<dbReference type="Gene3D" id="1.10.287.130">
    <property type="match status" value="1"/>
</dbReference>
<dbReference type="SMART" id="SM00387">
    <property type="entry name" value="HATPase_c"/>
    <property type="match status" value="1"/>
</dbReference>
<dbReference type="PROSITE" id="PS50839">
    <property type="entry name" value="CHASE"/>
    <property type="match status" value="1"/>
</dbReference>
<dbReference type="InterPro" id="IPR003661">
    <property type="entry name" value="HisK_dim/P_dom"/>
</dbReference>
<dbReference type="PROSITE" id="PS50112">
    <property type="entry name" value="PAS"/>
    <property type="match status" value="1"/>
</dbReference>
<dbReference type="EC" id="2.7.13.3" evidence="3"/>
<dbReference type="InterPro" id="IPR003594">
    <property type="entry name" value="HATPase_dom"/>
</dbReference>
<dbReference type="Gene3D" id="3.30.450.350">
    <property type="entry name" value="CHASE domain"/>
    <property type="match status" value="1"/>
</dbReference>
<evidence type="ECO:0000259" key="13">
    <source>
        <dbReference type="PROSITE" id="PS50112"/>
    </source>
</evidence>
<dbReference type="InterPro" id="IPR013656">
    <property type="entry name" value="PAS_4"/>
</dbReference>
<dbReference type="SUPFAM" id="SSF55874">
    <property type="entry name" value="ATPase domain of HSP90 chaperone/DNA topoisomerase II/histidine kinase"/>
    <property type="match status" value="1"/>
</dbReference>
<dbReference type="InterPro" id="IPR036890">
    <property type="entry name" value="HATPase_C_sf"/>
</dbReference>